<keyword evidence="5 6" id="KW-0472">Membrane</keyword>
<dbReference type="Pfam" id="PF01594">
    <property type="entry name" value="AI-2E_transport"/>
    <property type="match status" value="1"/>
</dbReference>
<organism evidence="7 8">
    <name type="scientific">Cytobacillus purgationiresistens</name>
    <dbReference type="NCBI Taxonomy" id="863449"/>
    <lineage>
        <taxon>Bacteria</taxon>
        <taxon>Bacillati</taxon>
        <taxon>Bacillota</taxon>
        <taxon>Bacilli</taxon>
        <taxon>Bacillales</taxon>
        <taxon>Bacillaceae</taxon>
        <taxon>Cytobacillus</taxon>
    </lineage>
</organism>
<dbReference type="PANTHER" id="PTHR21716">
    <property type="entry name" value="TRANSMEMBRANE PROTEIN"/>
    <property type="match status" value="1"/>
</dbReference>
<name>A0ABU0ABV4_9BACI</name>
<feature type="transmembrane region" description="Helical" evidence="6">
    <location>
        <begin position="296"/>
        <end position="329"/>
    </location>
</feature>
<dbReference type="PANTHER" id="PTHR21716:SF62">
    <property type="entry name" value="TRANSPORT PROTEIN YDBI-RELATED"/>
    <property type="match status" value="1"/>
</dbReference>
<evidence type="ECO:0000256" key="5">
    <source>
        <dbReference type="ARBA" id="ARBA00023136"/>
    </source>
</evidence>
<reference evidence="7 8" key="1">
    <citation type="submission" date="2023-07" db="EMBL/GenBank/DDBJ databases">
        <title>Genomic Encyclopedia of Type Strains, Phase IV (KMG-IV): sequencing the most valuable type-strain genomes for metagenomic binning, comparative biology and taxonomic classification.</title>
        <authorList>
            <person name="Goeker M."/>
        </authorList>
    </citation>
    <scope>NUCLEOTIDE SEQUENCE [LARGE SCALE GENOMIC DNA]</scope>
    <source>
        <strain evidence="7 8">DSM 23494</strain>
    </source>
</reference>
<evidence type="ECO:0000256" key="2">
    <source>
        <dbReference type="ARBA" id="ARBA00009773"/>
    </source>
</evidence>
<evidence type="ECO:0000256" key="4">
    <source>
        <dbReference type="ARBA" id="ARBA00022989"/>
    </source>
</evidence>
<keyword evidence="3 6" id="KW-0812">Transmembrane</keyword>
<evidence type="ECO:0000313" key="8">
    <source>
        <dbReference type="Proteomes" id="UP001238088"/>
    </source>
</evidence>
<feature type="transmembrane region" description="Helical" evidence="6">
    <location>
        <begin position="12"/>
        <end position="29"/>
    </location>
</feature>
<dbReference type="RefSeq" id="WP_307471034.1">
    <property type="nucleotide sequence ID" value="NZ_JAUSUB010000001.1"/>
</dbReference>
<feature type="transmembrane region" description="Helical" evidence="6">
    <location>
        <begin position="141"/>
        <end position="160"/>
    </location>
</feature>
<evidence type="ECO:0000313" key="7">
    <source>
        <dbReference type="EMBL" id="MDQ0268354.1"/>
    </source>
</evidence>
<feature type="transmembrane region" description="Helical" evidence="6">
    <location>
        <begin position="225"/>
        <end position="245"/>
    </location>
</feature>
<gene>
    <name evidence="7" type="ORF">J2S17_000223</name>
</gene>
<comment type="subcellular location">
    <subcellularLocation>
        <location evidence="1">Membrane</location>
        <topology evidence="1">Multi-pass membrane protein</topology>
    </subcellularLocation>
</comment>
<protein>
    <submittedName>
        <fullName evidence="7">PurR-regulated permease PerM</fullName>
    </submittedName>
</protein>
<evidence type="ECO:0000256" key="1">
    <source>
        <dbReference type="ARBA" id="ARBA00004141"/>
    </source>
</evidence>
<dbReference type="Proteomes" id="UP001238088">
    <property type="component" value="Unassembled WGS sequence"/>
</dbReference>
<comment type="similarity">
    <text evidence="2">Belongs to the autoinducer-2 exporter (AI-2E) (TC 2.A.86) family.</text>
</comment>
<accession>A0ABU0ABV4</accession>
<feature type="transmembrane region" description="Helical" evidence="6">
    <location>
        <begin position="66"/>
        <end position="84"/>
    </location>
</feature>
<keyword evidence="8" id="KW-1185">Reference proteome</keyword>
<dbReference type="EMBL" id="JAUSUB010000001">
    <property type="protein sequence ID" value="MDQ0268354.1"/>
    <property type="molecule type" value="Genomic_DNA"/>
</dbReference>
<evidence type="ECO:0000256" key="6">
    <source>
        <dbReference type="SAM" id="Phobius"/>
    </source>
</evidence>
<feature type="transmembrane region" description="Helical" evidence="6">
    <location>
        <begin position="252"/>
        <end position="276"/>
    </location>
</feature>
<evidence type="ECO:0000256" key="3">
    <source>
        <dbReference type="ARBA" id="ARBA00022692"/>
    </source>
</evidence>
<sequence>MENVKSYFNNSGIKRVIIFAILVFVLFLMRSMINVILITFIISFLMDRLVNLVLKKVNINRKFTVVSLYLLIIGLLSIGISRYLPMIIFEISQLISQMQSFFSQKHDNIILNYITAMYERNEISSYLEQGVTVLLKYFSDISTFGIQLLISLILSLFFVLEKPKLMKFTSKFKQSKVAPFYNEIAYFSSKFVQTFGKVIEAQFIIALVNCGLTTFALWIMDFPHLMGLSILIFFLGLIPVAGVIISIIPLSLIAYTIGGFMLVLYLLIVIMIIHAIEAYILNPKLMSSKTNLPVFYTFVVLIFGEHFFGVWGLIVGIPVFVFLLDVLGVQGNEESKDKLIKT</sequence>
<comment type="caution">
    <text evidence="7">The sequence shown here is derived from an EMBL/GenBank/DDBJ whole genome shotgun (WGS) entry which is preliminary data.</text>
</comment>
<dbReference type="InterPro" id="IPR002549">
    <property type="entry name" value="AI-2E-like"/>
</dbReference>
<feature type="transmembrane region" description="Helical" evidence="6">
    <location>
        <begin position="198"/>
        <end position="219"/>
    </location>
</feature>
<proteinExistence type="inferred from homology"/>
<keyword evidence="4 6" id="KW-1133">Transmembrane helix</keyword>